<evidence type="ECO:0000256" key="1">
    <source>
        <dbReference type="ARBA" id="ARBA00004651"/>
    </source>
</evidence>
<comment type="subcellular location">
    <subcellularLocation>
        <location evidence="1">Cell membrane</location>
        <topology evidence="1">Multi-pass membrane protein</topology>
    </subcellularLocation>
</comment>
<protein>
    <submittedName>
        <fullName evidence="8">DoxX family protein</fullName>
    </submittedName>
</protein>
<keyword evidence="9" id="KW-1185">Reference proteome</keyword>
<dbReference type="eggNOG" id="COG2259">
    <property type="taxonomic scope" value="Bacteria"/>
</dbReference>
<comment type="caution">
    <text evidence="8">The sequence shown here is derived from an EMBL/GenBank/DDBJ whole genome shotgun (WGS) entry which is preliminary data.</text>
</comment>
<evidence type="ECO:0000256" key="2">
    <source>
        <dbReference type="ARBA" id="ARBA00006679"/>
    </source>
</evidence>
<dbReference type="STRING" id="1385521.N803_05040"/>
<keyword evidence="3" id="KW-1003">Cell membrane</keyword>
<evidence type="ECO:0000313" key="9">
    <source>
        <dbReference type="Proteomes" id="UP000030011"/>
    </source>
</evidence>
<feature type="transmembrane region" description="Helical" evidence="7">
    <location>
        <begin position="65"/>
        <end position="90"/>
    </location>
</feature>
<gene>
    <name evidence="8" type="ORF">N803_05040</name>
</gene>
<evidence type="ECO:0000256" key="7">
    <source>
        <dbReference type="SAM" id="Phobius"/>
    </source>
</evidence>
<dbReference type="GO" id="GO:0005886">
    <property type="term" value="C:plasma membrane"/>
    <property type="evidence" value="ECO:0007669"/>
    <property type="project" value="UniProtKB-SubCell"/>
</dbReference>
<sequence>MDATAISSTELDIASLVLRLALGPMLIAHGLNKVRGGLSGTAGWFESLGLKPGWLHARVAAATEIGAGVLVTLGLLNGLGAMAFVGLMTVAALTDHRGKGYFIFKGGNEYVILVAIVAVALAVVGPGRWSLDEAFGLDLAGVGWGVIALVGGVLAAAGLLVTSYRPEKKEAAA</sequence>
<keyword evidence="6 7" id="KW-0472">Membrane</keyword>
<dbReference type="RefSeq" id="WP_035907093.1">
    <property type="nucleotide sequence ID" value="NZ_AVPK01000013.1"/>
</dbReference>
<dbReference type="PANTHER" id="PTHR33452:SF1">
    <property type="entry name" value="INNER MEMBRANE PROTEIN YPHA-RELATED"/>
    <property type="match status" value="1"/>
</dbReference>
<dbReference type="Proteomes" id="UP000030011">
    <property type="component" value="Unassembled WGS sequence"/>
</dbReference>
<evidence type="ECO:0000313" key="8">
    <source>
        <dbReference type="EMBL" id="KGN36233.1"/>
    </source>
</evidence>
<evidence type="ECO:0000256" key="5">
    <source>
        <dbReference type="ARBA" id="ARBA00022989"/>
    </source>
</evidence>
<name>A0A0A0JGG6_9MICO</name>
<accession>A0A0A0JGG6</accession>
<evidence type="ECO:0000256" key="4">
    <source>
        <dbReference type="ARBA" id="ARBA00022692"/>
    </source>
</evidence>
<keyword evidence="4 7" id="KW-0812">Transmembrane</keyword>
<dbReference type="AlphaFoldDB" id="A0A0A0JGG6"/>
<comment type="similarity">
    <text evidence="2">Belongs to the DoxX family.</text>
</comment>
<feature type="transmembrane region" description="Helical" evidence="7">
    <location>
        <begin position="141"/>
        <end position="161"/>
    </location>
</feature>
<reference evidence="8 9" key="1">
    <citation type="submission" date="2013-08" db="EMBL/GenBank/DDBJ databases">
        <title>The genome sequence of Knoellia subterranea.</title>
        <authorList>
            <person name="Zhu W."/>
            <person name="Wang G."/>
        </authorList>
    </citation>
    <scope>NUCLEOTIDE SEQUENCE [LARGE SCALE GENOMIC DNA]</scope>
    <source>
        <strain evidence="8 9">KCTC 19937</strain>
    </source>
</reference>
<dbReference type="Pfam" id="PF07681">
    <property type="entry name" value="DoxX"/>
    <property type="match status" value="1"/>
</dbReference>
<feature type="transmembrane region" description="Helical" evidence="7">
    <location>
        <begin position="110"/>
        <end position="129"/>
    </location>
</feature>
<dbReference type="InterPro" id="IPR032808">
    <property type="entry name" value="DoxX"/>
</dbReference>
<dbReference type="EMBL" id="AVPK01000013">
    <property type="protein sequence ID" value="KGN36233.1"/>
    <property type="molecule type" value="Genomic_DNA"/>
</dbReference>
<evidence type="ECO:0000256" key="6">
    <source>
        <dbReference type="ARBA" id="ARBA00023136"/>
    </source>
</evidence>
<dbReference type="PANTHER" id="PTHR33452">
    <property type="entry name" value="OXIDOREDUCTASE CATD-RELATED"/>
    <property type="match status" value="1"/>
</dbReference>
<evidence type="ECO:0000256" key="3">
    <source>
        <dbReference type="ARBA" id="ARBA00022475"/>
    </source>
</evidence>
<dbReference type="InterPro" id="IPR051907">
    <property type="entry name" value="DoxX-like_oxidoreductase"/>
</dbReference>
<organism evidence="8 9">
    <name type="scientific">Knoellia subterranea KCTC 19937</name>
    <dbReference type="NCBI Taxonomy" id="1385521"/>
    <lineage>
        <taxon>Bacteria</taxon>
        <taxon>Bacillati</taxon>
        <taxon>Actinomycetota</taxon>
        <taxon>Actinomycetes</taxon>
        <taxon>Micrococcales</taxon>
        <taxon>Intrasporangiaceae</taxon>
        <taxon>Knoellia</taxon>
    </lineage>
</organism>
<keyword evidence="5 7" id="KW-1133">Transmembrane helix</keyword>
<proteinExistence type="inferred from homology"/>
<dbReference type="OrthoDB" id="346004at2"/>